<dbReference type="GO" id="GO:0005261">
    <property type="term" value="F:monoatomic cation channel activity"/>
    <property type="evidence" value="ECO:0007669"/>
    <property type="project" value="TreeGrafter"/>
</dbReference>
<feature type="chain" id="PRO_5009311021" evidence="6">
    <location>
        <begin position="20"/>
        <end position="1120"/>
    </location>
</feature>
<evidence type="ECO:0000256" key="2">
    <source>
        <dbReference type="ARBA" id="ARBA00022692"/>
    </source>
</evidence>
<feature type="transmembrane region" description="Helical" evidence="5">
    <location>
        <begin position="452"/>
        <end position="474"/>
    </location>
</feature>
<evidence type="ECO:0000313" key="8">
    <source>
        <dbReference type="Proteomes" id="UP000095283"/>
    </source>
</evidence>
<feature type="domain" description="TRPM-like" evidence="7">
    <location>
        <begin position="263"/>
        <end position="366"/>
    </location>
</feature>
<feature type="transmembrane region" description="Helical" evidence="5">
    <location>
        <begin position="574"/>
        <end position="593"/>
    </location>
</feature>
<organism evidence="8 9">
    <name type="scientific">Heterorhabditis bacteriophora</name>
    <name type="common">Entomopathogenic nematode worm</name>
    <dbReference type="NCBI Taxonomy" id="37862"/>
    <lineage>
        <taxon>Eukaryota</taxon>
        <taxon>Metazoa</taxon>
        <taxon>Ecdysozoa</taxon>
        <taxon>Nematoda</taxon>
        <taxon>Chromadorea</taxon>
        <taxon>Rhabditida</taxon>
        <taxon>Rhabditina</taxon>
        <taxon>Rhabditomorpha</taxon>
        <taxon>Strongyloidea</taxon>
        <taxon>Heterorhabditidae</taxon>
        <taxon>Heterorhabditis</taxon>
    </lineage>
</organism>
<keyword evidence="8" id="KW-1185">Reference proteome</keyword>
<evidence type="ECO:0000256" key="5">
    <source>
        <dbReference type="SAM" id="Phobius"/>
    </source>
</evidence>
<keyword evidence="3 5" id="KW-1133">Transmembrane helix</keyword>
<dbReference type="GO" id="GO:0030001">
    <property type="term" value="P:metal ion transport"/>
    <property type="evidence" value="ECO:0007669"/>
    <property type="project" value="TreeGrafter"/>
</dbReference>
<accession>A0A1I7X847</accession>
<dbReference type="PANTHER" id="PTHR13800">
    <property type="entry name" value="TRANSIENT RECEPTOR POTENTIAL CATION CHANNEL, SUBFAMILY M, MEMBER 6"/>
    <property type="match status" value="1"/>
</dbReference>
<keyword evidence="2 5" id="KW-0812">Transmembrane</keyword>
<dbReference type="GO" id="GO:0005886">
    <property type="term" value="C:plasma membrane"/>
    <property type="evidence" value="ECO:0007669"/>
    <property type="project" value="TreeGrafter"/>
</dbReference>
<evidence type="ECO:0000259" key="7">
    <source>
        <dbReference type="Pfam" id="PF25508"/>
    </source>
</evidence>
<dbReference type="AlphaFoldDB" id="A0A1I7X847"/>
<evidence type="ECO:0000313" key="9">
    <source>
        <dbReference type="WBParaSite" id="Hba_13815"/>
    </source>
</evidence>
<evidence type="ECO:0000256" key="4">
    <source>
        <dbReference type="ARBA" id="ARBA00023136"/>
    </source>
</evidence>
<dbReference type="Pfam" id="PF25508">
    <property type="entry name" value="TRPM2"/>
    <property type="match status" value="1"/>
</dbReference>
<keyword evidence="6" id="KW-0732">Signal</keyword>
<sequence length="1120" mass="126588">MIHILGASLASLAELVVYAESGFPIIILKDSCELCAVLHNAFILYRSPQFEHAKFVQWLQEQLSAISIEDILSARNFIVKILAIGFGDIQLVEFVDIDEMSSLPCRIVELFLQCYGAEARQVVQIAAQINEPSILGGINIEEVIDDDLLTTILCATVSREARVSFLATVLERKPHLSVSSDMLLKMSQNTDKAIFRFRLVHTDVKVYYFSIFSTLSFCASAWDIPLFLKISMNNLFTRLSFGIQDLFSTSVFNDDILYKNHAASIKILAVWSLLLHRPDMVRCFCAFSDEPMVFALILSRIAKSLANEAHDWFFYEESLSRLSSVLSSSAVSLLNTVHKKTPNKAYQLLCEPLDCYGGKTISEVAFQVCISDISIIHTVYKRQLLYEKIISEKTLVGSRDGFGRSRHIAQSIPVTHQMASGVESATPQSMVFPLNIEDIDSDPSQKKLTKKVLLPGCGLLLLDAVVWIWTFMAWIEAVWVLNVRSQTLPLSLMLWRVLDCSVTFLYLLTMLSFKFVGEGLITETLFVHSAYPARVISSFFLLYWCYSTIFFYIPLSDLFGPIVIRVKLMILRDFTNFLIMVALIMARMFSVVRQPFMLCSILTRISPLPSFARLFLGSGSHSSPQICLLILWPILFAFFAKTAKSVDDEADKIWKLQMYSLVTDFSVRPPFPPPLTPLFFLCLACCRVRGRLSGMLIFSAVDHPDVDYKDKTRTTVRFGSIYRNPSVPFKKNDFINAFWRRLAIERWKEDTQITNDNFLWKEVVVVQRQLRMLMLNMTYDNCGKQKSSMVSSFTFTNNSTIEFIPYNDSSISRLSILSSERSWNVLIPWYSPPFYCKPAEEFPTEMSKHVEVATKQNIYELCRVWRIRQAQETTAGSGWMLSAAGYPLNPFGRRGVSFTFQEDNATIHAIRSTKTWLEDNDVDTLILLDSNNSLPNESRPGSGSKDEHLASILKNIGLTDGDAQLLSMCRPDRCIIPSSESVSPSDTGPTHIALLAIEHETDTDNAWTEQDVWALALMNRRVLSTITGYFWSDVNALPLLFQENHSELINKALRIFDIAKVWLSIKLRSQLLQKQAAVDMSSAEFGGLQATRGVSAKPLLPPPLQEESGIILDASEAFGT</sequence>
<protein>
    <submittedName>
        <fullName evidence="9">Spatacsin_C domain-containing protein</fullName>
    </submittedName>
</protein>
<proteinExistence type="predicted"/>
<feature type="transmembrane region" description="Helical" evidence="5">
    <location>
        <begin position="494"/>
        <end position="513"/>
    </location>
</feature>
<dbReference type="Proteomes" id="UP000095283">
    <property type="component" value="Unplaced"/>
</dbReference>
<feature type="signal peptide" evidence="6">
    <location>
        <begin position="1"/>
        <end position="19"/>
    </location>
</feature>
<dbReference type="WBParaSite" id="Hba_13815">
    <property type="protein sequence ID" value="Hba_13815"/>
    <property type="gene ID" value="Hba_13815"/>
</dbReference>
<dbReference type="InterPro" id="IPR050927">
    <property type="entry name" value="TRPM"/>
</dbReference>
<name>A0A1I7X847_HETBA</name>
<evidence type="ECO:0000256" key="6">
    <source>
        <dbReference type="SAM" id="SignalP"/>
    </source>
</evidence>
<dbReference type="PANTHER" id="PTHR13800:SF41">
    <property type="entry name" value="PROTEIN CED-11"/>
    <property type="match status" value="1"/>
</dbReference>
<dbReference type="InterPro" id="IPR057366">
    <property type="entry name" value="TRPM-like"/>
</dbReference>
<evidence type="ECO:0000256" key="3">
    <source>
        <dbReference type="ARBA" id="ARBA00022989"/>
    </source>
</evidence>
<keyword evidence="4 5" id="KW-0472">Membrane</keyword>
<comment type="subcellular location">
    <subcellularLocation>
        <location evidence="1">Membrane</location>
        <topology evidence="1">Multi-pass membrane protein</topology>
    </subcellularLocation>
</comment>
<evidence type="ECO:0000256" key="1">
    <source>
        <dbReference type="ARBA" id="ARBA00004141"/>
    </source>
</evidence>
<reference evidence="9" key="1">
    <citation type="submission" date="2016-11" db="UniProtKB">
        <authorList>
            <consortium name="WormBaseParasite"/>
        </authorList>
    </citation>
    <scope>IDENTIFICATION</scope>
</reference>
<feature type="transmembrane region" description="Helical" evidence="5">
    <location>
        <begin position="533"/>
        <end position="554"/>
    </location>
</feature>